<dbReference type="Proteomes" id="UP001623661">
    <property type="component" value="Unassembled WGS sequence"/>
</dbReference>
<evidence type="ECO:0000313" key="2">
    <source>
        <dbReference type="Proteomes" id="UP001623661"/>
    </source>
</evidence>
<evidence type="ECO:0000313" key="1">
    <source>
        <dbReference type="EMBL" id="MFL0269099.1"/>
    </source>
</evidence>
<comment type="caution">
    <text evidence="1">The sequence shown here is derived from an EMBL/GenBank/DDBJ whole genome shotgun (WGS) entry which is preliminary data.</text>
</comment>
<accession>A0ABW8TU66</accession>
<organism evidence="1 2">
    <name type="scientific">Candidatus Clostridium radicumherbarum</name>
    <dbReference type="NCBI Taxonomy" id="3381662"/>
    <lineage>
        <taxon>Bacteria</taxon>
        <taxon>Bacillati</taxon>
        <taxon>Bacillota</taxon>
        <taxon>Clostridia</taxon>
        <taxon>Eubacteriales</taxon>
        <taxon>Clostridiaceae</taxon>
        <taxon>Clostridium</taxon>
    </lineage>
</organism>
<name>A0ABW8TU66_9CLOT</name>
<protein>
    <submittedName>
        <fullName evidence="1">Uncharacterized protein</fullName>
    </submittedName>
</protein>
<sequence length="121" mass="14397">MYYKPTPPCMMWYQGAMVAEDVDRDLEMLYPQIYFRVMPLVMHHCDQLESRHGVMYSPTKSELSRITDDIQNRLNDSMGNISGEETRQFGGGFLGDLASILLLEELFRRRRGRRRRRPFFR</sequence>
<proteinExistence type="predicted"/>
<dbReference type="EMBL" id="JBJHZY010000002">
    <property type="protein sequence ID" value="MFL0269099.1"/>
    <property type="molecule type" value="Genomic_DNA"/>
</dbReference>
<gene>
    <name evidence="1" type="ORF">ACJDUH_13450</name>
</gene>
<reference evidence="1 2" key="1">
    <citation type="submission" date="2024-11" db="EMBL/GenBank/DDBJ databases">
        <authorList>
            <person name="Heng Y.C."/>
            <person name="Lim A.C.H."/>
            <person name="Lee J.K.Y."/>
            <person name="Kittelmann S."/>
        </authorList>
    </citation>
    <scope>NUCLEOTIDE SEQUENCE [LARGE SCALE GENOMIC DNA]</scope>
    <source>
        <strain evidence="1 2">WILCCON 0202</strain>
    </source>
</reference>
<keyword evidence="2" id="KW-1185">Reference proteome</keyword>